<dbReference type="GeneID" id="63786346"/>
<comment type="caution">
    <text evidence="1">The sequence shown here is derived from an EMBL/GenBank/DDBJ whole genome shotgun (WGS) entry which is preliminary data.</text>
</comment>
<sequence>MWSTPMSWPLITATRLCLPILGLLVTSTTSSFSLPMPMFKRLAMSTTSMPMPIAMPMRKLQATWSTPMCKLLAMSTTWPTPTIKLLAT</sequence>
<dbReference type="RefSeq" id="XP_040723889.1">
    <property type="nucleotide sequence ID" value="XM_040869747.1"/>
</dbReference>
<keyword evidence="2" id="KW-1185">Reference proteome</keyword>
<evidence type="ECO:0000313" key="2">
    <source>
        <dbReference type="Proteomes" id="UP000193685"/>
    </source>
</evidence>
<dbReference type="Proteomes" id="UP000193685">
    <property type="component" value="Unassembled WGS sequence"/>
</dbReference>
<dbReference type="EMBL" id="MCFI01000015">
    <property type="protein sequence ID" value="ORY79518.1"/>
    <property type="molecule type" value="Genomic_DNA"/>
</dbReference>
<name>A0A1Y2F6J5_PROLT</name>
<organism evidence="1 2">
    <name type="scientific">Protomyces lactucae-debilis</name>
    <dbReference type="NCBI Taxonomy" id="2754530"/>
    <lineage>
        <taxon>Eukaryota</taxon>
        <taxon>Fungi</taxon>
        <taxon>Dikarya</taxon>
        <taxon>Ascomycota</taxon>
        <taxon>Taphrinomycotina</taxon>
        <taxon>Taphrinomycetes</taxon>
        <taxon>Taphrinales</taxon>
        <taxon>Protomycetaceae</taxon>
        <taxon>Protomyces</taxon>
    </lineage>
</organism>
<evidence type="ECO:0000313" key="1">
    <source>
        <dbReference type="EMBL" id="ORY79518.1"/>
    </source>
</evidence>
<proteinExistence type="predicted"/>
<protein>
    <submittedName>
        <fullName evidence="1">Uncharacterized protein</fullName>
    </submittedName>
</protein>
<dbReference type="AlphaFoldDB" id="A0A1Y2F6J5"/>
<gene>
    <name evidence="1" type="ORF">BCR37DRAFT_381711</name>
</gene>
<reference evidence="1 2" key="1">
    <citation type="submission" date="2016-07" db="EMBL/GenBank/DDBJ databases">
        <title>Pervasive Adenine N6-methylation of Active Genes in Fungi.</title>
        <authorList>
            <consortium name="DOE Joint Genome Institute"/>
            <person name="Mondo S.J."/>
            <person name="Dannebaum R.O."/>
            <person name="Kuo R.C."/>
            <person name="Labutti K."/>
            <person name="Haridas S."/>
            <person name="Kuo A."/>
            <person name="Salamov A."/>
            <person name="Ahrendt S.R."/>
            <person name="Lipzen A."/>
            <person name="Sullivan W."/>
            <person name="Andreopoulos W.B."/>
            <person name="Clum A."/>
            <person name="Lindquist E."/>
            <person name="Daum C."/>
            <person name="Ramamoorthy G.K."/>
            <person name="Gryganskyi A."/>
            <person name="Culley D."/>
            <person name="Magnuson J.K."/>
            <person name="James T.Y."/>
            <person name="O'Malley M.A."/>
            <person name="Stajich J.E."/>
            <person name="Spatafora J.W."/>
            <person name="Visel A."/>
            <person name="Grigoriev I.V."/>
        </authorList>
    </citation>
    <scope>NUCLEOTIDE SEQUENCE [LARGE SCALE GENOMIC DNA]</scope>
    <source>
        <strain evidence="1 2">12-1054</strain>
    </source>
</reference>
<accession>A0A1Y2F6J5</accession>